<feature type="binding site" evidence="2">
    <location>
        <position position="368"/>
    </location>
    <ligand>
        <name>Mn(2+)</name>
        <dbReference type="ChEBI" id="CHEBI:29035"/>
        <label>2</label>
    </ligand>
</feature>
<protein>
    <submittedName>
        <fullName evidence="4">Amidohydrolase</fullName>
    </submittedName>
</protein>
<dbReference type="CDD" id="cd05666">
    <property type="entry name" value="M20_Acy1-like"/>
    <property type="match status" value="1"/>
</dbReference>
<keyword evidence="1" id="KW-0378">Hydrolase</keyword>
<dbReference type="InterPro" id="IPR036264">
    <property type="entry name" value="Bact_exopeptidase_dim_dom"/>
</dbReference>
<dbReference type="GO" id="GO:0019877">
    <property type="term" value="P:diaminopimelate biosynthetic process"/>
    <property type="evidence" value="ECO:0007669"/>
    <property type="project" value="UniProtKB-ARBA"/>
</dbReference>
<gene>
    <name evidence="4" type="ORF">AWB80_05335</name>
</gene>
<comment type="cofactor">
    <cofactor evidence="2">
        <name>Mn(2+)</name>
        <dbReference type="ChEBI" id="CHEBI:29035"/>
    </cofactor>
    <text evidence="2">The Mn(2+) ion enhances activity.</text>
</comment>
<dbReference type="Gene3D" id="3.40.630.10">
    <property type="entry name" value="Zn peptidases"/>
    <property type="match status" value="1"/>
</dbReference>
<dbReference type="GO" id="GO:0046872">
    <property type="term" value="F:metal ion binding"/>
    <property type="evidence" value="ECO:0007669"/>
    <property type="project" value="UniProtKB-KW"/>
</dbReference>
<dbReference type="InterPro" id="IPR017439">
    <property type="entry name" value="Amidohydrolase"/>
</dbReference>
<dbReference type="GO" id="GO:0050118">
    <property type="term" value="F:N-acetyldiaminopimelate deacetylase activity"/>
    <property type="evidence" value="ECO:0007669"/>
    <property type="project" value="UniProtKB-ARBA"/>
</dbReference>
<dbReference type="Pfam" id="PF07687">
    <property type="entry name" value="M20_dimer"/>
    <property type="match status" value="1"/>
</dbReference>
<feature type="binding site" evidence="2">
    <location>
        <position position="136"/>
    </location>
    <ligand>
        <name>Mn(2+)</name>
        <dbReference type="ChEBI" id="CHEBI:29035"/>
        <label>2</label>
    </ligand>
</feature>
<dbReference type="PIRSF" id="PIRSF005962">
    <property type="entry name" value="Pept_M20D_amidohydro"/>
    <property type="match status" value="1"/>
</dbReference>
<accession>A0A158CJ70</accession>
<dbReference type="Proteomes" id="UP000054911">
    <property type="component" value="Unassembled WGS sequence"/>
</dbReference>
<dbReference type="OrthoDB" id="8875216at2"/>
<dbReference type="PANTHER" id="PTHR11014:SF63">
    <property type="entry name" value="METALLOPEPTIDASE, PUTATIVE (AFU_ORTHOLOGUE AFUA_6G09600)-RELATED"/>
    <property type="match status" value="1"/>
</dbReference>
<name>A0A158CJ70_9BURK</name>
<dbReference type="Gene3D" id="3.30.70.360">
    <property type="match status" value="1"/>
</dbReference>
<dbReference type="AlphaFoldDB" id="A0A158CJ70"/>
<evidence type="ECO:0000259" key="3">
    <source>
        <dbReference type="Pfam" id="PF07687"/>
    </source>
</evidence>
<feature type="binding site" evidence="2">
    <location>
        <position position="103"/>
    </location>
    <ligand>
        <name>Mn(2+)</name>
        <dbReference type="ChEBI" id="CHEBI:29035"/>
        <label>2</label>
    </ligand>
</feature>
<feature type="domain" description="Peptidase M20 dimerisation" evidence="3">
    <location>
        <begin position="185"/>
        <end position="283"/>
    </location>
</feature>
<dbReference type="STRING" id="1777141.AWB80_05335"/>
<evidence type="ECO:0000256" key="2">
    <source>
        <dbReference type="PIRSR" id="PIRSR005962-1"/>
    </source>
</evidence>
<dbReference type="EMBL" id="FCOE02000022">
    <property type="protein sequence ID" value="SAK82413.1"/>
    <property type="molecule type" value="Genomic_DNA"/>
</dbReference>
<dbReference type="Pfam" id="PF01546">
    <property type="entry name" value="Peptidase_M20"/>
    <property type="match status" value="1"/>
</dbReference>
<dbReference type="PANTHER" id="PTHR11014">
    <property type="entry name" value="PEPTIDASE M20 FAMILY MEMBER"/>
    <property type="match status" value="1"/>
</dbReference>
<dbReference type="RefSeq" id="WP_061177793.1">
    <property type="nucleotide sequence ID" value="NZ_FCOE02000022.1"/>
</dbReference>
<reference evidence="4" key="1">
    <citation type="submission" date="2016-01" db="EMBL/GenBank/DDBJ databases">
        <authorList>
            <person name="Peeters C."/>
        </authorList>
    </citation>
    <scope>NUCLEOTIDE SEQUENCE [LARGE SCALE GENOMIC DNA]</scope>
    <source>
        <strain evidence="4">LMG 29323</strain>
    </source>
</reference>
<evidence type="ECO:0000313" key="4">
    <source>
        <dbReference type="EMBL" id="SAK82413.1"/>
    </source>
</evidence>
<dbReference type="SUPFAM" id="SSF55031">
    <property type="entry name" value="Bacterial exopeptidase dimerisation domain"/>
    <property type="match status" value="1"/>
</dbReference>
<keyword evidence="2" id="KW-0464">Manganese</keyword>
<keyword evidence="2" id="KW-0479">Metal-binding</keyword>
<evidence type="ECO:0000313" key="5">
    <source>
        <dbReference type="Proteomes" id="UP000054911"/>
    </source>
</evidence>
<dbReference type="NCBIfam" id="TIGR01891">
    <property type="entry name" value="amidohydrolases"/>
    <property type="match status" value="1"/>
</dbReference>
<comment type="caution">
    <text evidence="4">The sequence shown here is derived from an EMBL/GenBank/DDBJ whole genome shotgun (WGS) entry which is preliminary data.</text>
</comment>
<keyword evidence="5" id="KW-1185">Reference proteome</keyword>
<dbReference type="SUPFAM" id="SSF53187">
    <property type="entry name" value="Zn-dependent exopeptidases"/>
    <property type="match status" value="1"/>
</dbReference>
<sequence>MNLIPEIEASHDEIKTLRRTIHAHPELRYEEVGTAKLVAENLERWGIEVHRGLGKTGVVGVLKRGTGKASIGLRADMDALPIQELNTFGHKSMNDGRMHACGHDGHTAMLLGAAKHLAAHGKFDGTIVFIFQPAEEGGAGAKAMIKDGLFERFPVDAVFGIHNWPGIPAGHFGVTAGPIMASSNEFRIMIRGTGSHAALPHNGHDPIFTAIQIANGLQSIITRNKKPIDTAVLSITQIHAGEAANVSPDQAWLGGTVRTFTVATLDLIESRMRKIVEATAAAYDCEVELHFHRNYPPTINAPEEARFAAEVMAEVVGKDKVDSAVEPTMGAEDFSFMLIEKPGCYAFLGNGDGGHREQGHGAGPCMLHNASYDFNDDLLSIGASYWVRLAERFLTRG</sequence>
<organism evidence="4 5">
    <name type="scientific">Caballeronia pedi</name>
    <dbReference type="NCBI Taxonomy" id="1777141"/>
    <lineage>
        <taxon>Bacteria</taxon>
        <taxon>Pseudomonadati</taxon>
        <taxon>Pseudomonadota</taxon>
        <taxon>Betaproteobacteria</taxon>
        <taxon>Burkholderiales</taxon>
        <taxon>Burkholderiaceae</taxon>
        <taxon>Caballeronia</taxon>
    </lineage>
</organism>
<feature type="binding site" evidence="2">
    <location>
        <position position="101"/>
    </location>
    <ligand>
        <name>Mn(2+)</name>
        <dbReference type="ChEBI" id="CHEBI:29035"/>
        <label>2</label>
    </ligand>
</feature>
<evidence type="ECO:0000256" key="1">
    <source>
        <dbReference type="ARBA" id="ARBA00022801"/>
    </source>
</evidence>
<dbReference type="InterPro" id="IPR011650">
    <property type="entry name" value="Peptidase_M20_dimer"/>
</dbReference>
<dbReference type="FunFam" id="3.30.70.360:FF:000001">
    <property type="entry name" value="N-acetyldiaminopimelate deacetylase"/>
    <property type="match status" value="1"/>
</dbReference>
<dbReference type="InterPro" id="IPR002933">
    <property type="entry name" value="Peptidase_M20"/>
</dbReference>
<feature type="binding site" evidence="2">
    <location>
        <position position="162"/>
    </location>
    <ligand>
        <name>Mn(2+)</name>
        <dbReference type="ChEBI" id="CHEBI:29035"/>
        <label>2</label>
    </ligand>
</feature>
<proteinExistence type="predicted"/>